<name>W7IAD8_9PEZI</name>
<dbReference type="InterPro" id="IPR036047">
    <property type="entry name" value="F-box-like_dom_sf"/>
</dbReference>
<dbReference type="SUPFAM" id="SSF81383">
    <property type="entry name" value="F-box domain"/>
    <property type="match status" value="1"/>
</dbReference>
<feature type="region of interest" description="Disordered" evidence="1">
    <location>
        <begin position="62"/>
        <end position="95"/>
    </location>
</feature>
<dbReference type="Proteomes" id="UP000024837">
    <property type="component" value="Unassembled WGS sequence"/>
</dbReference>
<proteinExistence type="predicted"/>
<dbReference type="EMBL" id="KI966422">
    <property type="protein sequence ID" value="EWC46005.1"/>
    <property type="molecule type" value="Genomic_DNA"/>
</dbReference>
<protein>
    <recommendedName>
        <fullName evidence="4">F-box domain-containing protein</fullName>
    </recommendedName>
</protein>
<sequence length="413" mass="45643">MYTSRYQPPRLLASEYYSSGPSVSHHSDRPAKKQQTNVLTPVDPNKGAAHVVLRRTVSSLVPPDLSLRHSSKSPSKAQKDGRPTRSSASKSAAAAAAKSAHRLSSSAASIHSTTSSVRSRKRKYYHVPCLTSMPCEILDEVFSHLTQKDLHAVLLCNKYLADSAAPALYAAPRFASTYRFAQFVSLITHSPPLANLVRELNLSNIATDVPEELPLAGWRDWKYRNDPLHTIRKETDFKIRKGWKAVASAPPPKVAHPLPSPFLTQYHTCRDVPIGAVLHIITACPRLSIIDLSYVPIAADYAVLPVAAKHSGYKPTAFTNLLFVSDVPKAYTWRSEETKVVNAGVELVDAITKLRSLKTFKARRGVWLTTGIANKFVKRCRTVGWDFRECGGYKGEKWAVRGSSEYIEGLLGE</sequence>
<dbReference type="AlphaFoldDB" id="W7IAD8"/>
<dbReference type="HOGENOM" id="CLU_616798_0_0_1"/>
<gene>
    <name evidence="2" type="ORF">DRE_04798</name>
</gene>
<keyword evidence="3" id="KW-1185">Reference proteome</keyword>
<reference evidence="2 3" key="1">
    <citation type="submission" date="2013-05" db="EMBL/GenBank/DDBJ databases">
        <title>Drechslerella stenobrocha genome reveals carnivorous origination and mechanical trapping mechanism of predatory fungi.</title>
        <authorList>
            <person name="Liu X."/>
            <person name="Zhang W."/>
            <person name="Liu K."/>
        </authorList>
    </citation>
    <scope>NUCLEOTIDE SEQUENCE [LARGE SCALE GENOMIC DNA]</scope>
    <source>
        <strain evidence="2 3">248</strain>
    </source>
</reference>
<feature type="region of interest" description="Disordered" evidence="1">
    <location>
        <begin position="1"/>
        <end position="47"/>
    </location>
</feature>
<evidence type="ECO:0000256" key="1">
    <source>
        <dbReference type="SAM" id="MobiDB-lite"/>
    </source>
</evidence>
<evidence type="ECO:0008006" key="4">
    <source>
        <dbReference type="Google" id="ProtNLM"/>
    </source>
</evidence>
<evidence type="ECO:0000313" key="3">
    <source>
        <dbReference type="Proteomes" id="UP000024837"/>
    </source>
</evidence>
<evidence type="ECO:0000313" key="2">
    <source>
        <dbReference type="EMBL" id="EWC46005.1"/>
    </source>
</evidence>
<organism evidence="2 3">
    <name type="scientific">Drechslerella stenobrocha 248</name>
    <dbReference type="NCBI Taxonomy" id="1043628"/>
    <lineage>
        <taxon>Eukaryota</taxon>
        <taxon>Fungi</taxon>
        <taxon>Dikarya</taxon>
        <taxon>Ascomycota</taxon>
        <taxon>Pezizomycotina</taxon>
        <taxon>Orbiliomycetes</taxon>
        <taxon>Orbiliales</taxon>
        <taxon>Orbiliaceae</taxon>
        <taxon>Drechslerella</taxon>
    </lineage>
</organism>
<accession>W7IAD8</accession>
<feature type="compositionally biased region" description="Low complexity" evidence="1">
    <location>
        <begin position="85"/>
        <end position="95"/>
    </location>
</feature>
<dbReference type="OrthoDB" id="5351126at2759"/>